<evidence type="ECO:0000313" key="2">
    <source>
        <dbReference type="Proteomes" id="UP000005156"/>
    </source>
</evidence>
<proteinExistence type="predicted"/>
<dbReference type="EMBL" id="AFBP01000069">
    <property type="protein sequence ID" value="EGG52550.1"/>
    <property type="molecule type" value="Genomic_DNA"/>
</dbReference>
<evidence type="ECO:0000313" key="1">
    <source>
        <dbReference type="EMBL" id="EGG52550.1"/>
    </source>
</evidence>
<organism evidence="1 2">
    <name type="scientific">Parasutterella excrementihominis YIT 11859</name>
    <dbReference type="NCBI Taxonomy" id="762966"/>
    <lineage>
        <taxon>Bacteria</taxon>
        <taxon>Pseudomonadati</taxon>
        <taxon>Pseudomonadota</taxon>
        <taxon>Betaproteobacteria</taxon>
        <taxon>Burkholderiales</taxon>
        <taxon>Sutterellaceae</taxon>
        <taxon>Parasutterella</taxon>
    </lineage>
</organism>
<protein>
    <recommendedName>
        <fullName evidence="3">DUF1178 domain-containing protein</fullName>
    </recommendedName>
</protein>
<dbReference type="Proteomes" id="UP000005156">
    <property type="component" value="Unassembled WGS sequence"/>
</dbReference>
<dbReference type="HOGENOM" id="CLU_112041_1_0_4"/>
<comment type="caution">
    <text evidence="1">The sequence shown here is derived from an EMBL/GenBank/DDBJ whole genome shotgun (WGS) entry which is preliminary data.</text>
</comment>
<reference evidence="1 2" key="1">
    <citation type="submission" date="2011-02" db="EMBL/GenBank/DDBJ databases">
        <authorList>
            <person name="Weinstock G."/>
            <person name="Sodergren E."/>
            <person name="Clifton S."/>
            <person name="Fulton L."/>
            <person name="Fulton B."/>
            <person name="Courtney L."/>
            <person name="Fronick C."/>
            <person name="Harrison M."/>
            <person name="Strong C."/>
            <person name="Farmer C."/>
            <person name="Delahaunty K."/>
            <person name="Markovic C."/>
            <person name="Hall O."/>
            <person name="Minx P."/>
            <person name="Tomlinson C."/>
            <person name="Mitreva M."/>
            <person name="Hou S."/>
            <person name="Chen J."/>
            <person name="Wollam A."/>
            <person name="Pepin K.H."/>
            <person name="Johnson M."/>
            <person name="Bhonagiri V."/>
            <person name="Zhang X."/>
            <person name="Suruliraj S."/>
            <person name="Warren W."/>
            <person name="Chinwalla A."/>
            <person name="Mardis E.R."/>
            <person name="Wilson R.K."/>
        </authorList>
    </citation>
    <scope>NUCLEOTIDE SEQUENCE [LARGE SCALE GENOMIC DNA]</scope>
    <source>
        <strain evidence="1 2">YIT 11859</strain>
    </source>
</reference>
<evidence type="ECO:0008006" key="3">
    <source>
        <dbReference type="Google" id="ProtNLM"/>
    </source>
</evidence>
<dbReference type="AlphaFoldDB" id="F3QM09"/>
<dbReference type="InterPro" id="IPR009562">
    <property type="entry name" value="DUF1178"/>
</dbReference>
<dbReference type="eggNOG" id="COG5319">
    <property type="taxonomic scope" value="Bacteria"/>
</dbReference>
<name>F3QM09_9BURK</name>
<dbReference type="Pfam" id="PF06676">
    <property type="entry name" value="DUF1178"/>
    <property type="match status" value="1"/>
</dbReference>
<gene>
    <name evidence="1" type="ORF">HMPREF9439_01982</name>
</gene>
<sequence length="161" mass="18215">MENQRLFFYPISEDYSLFQIKMGLKVFNFICENGHTFEAMVPSIEAFEEQKKNGFFTCPVCNSNVISRALSAPHIQASSTQKDVSQNTVEAMHTVYKTVKKILDESEFVGDRFADEARSIHRGDAPDRLITGTPTSEEVSELRDEGIEVLEIGLKKDRSTN</sequence>
<accession>F3QM09</accession>
<keyword evidence="2" id="KW-1185">Reference proteome</keyword>